<comment type="caution">
    <text evidence="8">The sequence shown here is derived from an EMBL/GenBank/DDBJ whole genome shotgun (WGS) entry which is preliminary data.</text>
</comment>
<dbReference type="Gene3D" id="1.20.950.20">
    <property type="entry name" value="Transmembrane di-heme cytochromes, Chain C"/>
    <property type="match status" value="1"/>
</dbReference>
<evidence type="ECO:0000313" key="9">
    <source>
        <dbReference type="Proteomes" id="UP000265930"/>
    </source>
</evidence>
<evidence type="ECO:0000313" key="8">
    <source>
        <dbReference type="EMBL" id="RII31825.1"/>
    </source>
</evidence>
<dbReference type="InterPro" id="IPR011577">
    <property type="entry name" value="Cyt_b561_bac/Ni-Hgenase"/>
</dbReference>
<comment type="subcellular location">
    <subcellularLocation>
        <location evidence="1">Cell membrane</location>
        <topology evidence="1">Multi-pass membrane protein</topology>
    </subcellularLocation>
</comment>
<name>A0A399IG44_9CLOT</name>
<dbReference type="EMBL" id="QXDJ01000012">
    <property type="protein sequence ID" value="RII31825.1"/>
    <property type="molecule type" value="Genomic_DNA"/>
</dbReference>
<keyword evidence="2" id="KW-1003">Cell membrane</keyword>
<keyword evidence="5 6" id="KW-0472">Membrane</keyword>
<evidence type="ECO:0000256" key="4">
    <source>
        <dbReference type="ARBA" id="ARBA00022989"/>
    </source>
</evidence>
<dbReference type="AlphaFoldDB" id="A0A399IG44"/>
<evidence type="ECO:0000256" key="6">
    <source>
        <dbReference type="SAM" id="Phobius"/>
    </source>
</evidence>
<proteinExistence type="predicted"/>
<evidence type="ECO:0000256" key="1">
    <source>
        <dbReference type="ARBA" id="ARBA00004651"/>
    </source>
</evidence>
<dbReference type="Pfam" id="PF01292">
    <property type="entry name" value="Ni_hydr_CYTB"/>
    <property type="match status" value="1"/>
</dbReference>
<evidence type="ECO:0000259" key="7">
    <source>
        <dbReference type="Pfam" id="PF01292"/>
    </source>
</evidence>
<dbReference type="RefSeq" id="WP_119368291.1">
    <property type="nucleotide sequence ID" value="NZ_QXDJ01000012.1"/>
</dbReference>
<organism evidence="8 9">
    <name type="scientific">Clostridium chromiireducens</name>
    <dbReference type="NCBI Taxonomy" id="225345"/>
    <lineage>
        <taxon>Bacteria</taxon>
        <taxon>Bacillati</taxon>
        <taxon>Bacillota</taxon>
        <taxon>Clostridia</taxon>
        <taxon>Eubacteriales</taxon>
        <taxon>Clostridiaceae</taxon>
        <taxon>Clostridium</taxon>
    </lineage>
</organism>
<dbReference type="Proteomes" id="UP000265930">
    <property type="component" value="Unassembled WGS sequence"/>
</dbReference>
<sequence>MNIRFDFVMHWLYAIVWALLAISGFAMVGAKYGWLLNFDIASADYIHRVSAGAFVIITLISIIYEIYKNIKNDQRPLPWFIIGKKGYQLFTFIMTLILIITGAIIWVCMEYKMPFVSFALFIHEYVSYIFLASIIWHIYKKCHILLWPKKSTSKKIEK</sequence>
<reference evidence="8 9" key="1">
    <citation type="submission" date="2018-08" db="EMBL/GenBank/DDBJ databases">
        <title>Genome of Clostridium chromiireducens C1, DSM12136.</title>
        <authorList>
            <person name="Xing M."/>
            <person name="Wei Y."/>
            <person name="Ang E.L."/>
            <person name="Zhao H."/>
            <person name="Zhang Y."/>
        </authorList>
    </citation>
    <scope>NUCLEOTIDE SEQUENCE [LARGE SCALE GENOMIC DNA]</scope>
    <source>
        <strain evidence="8 9">C1</strain>
    </source>
</reference>
<dbReference type="GO" id="GO:0005886">
    <property type="term" value="C:plasma membrane"/>
    <property type="evidence" value="ECO:0007669"/>
    <property type="project" value="UniProtKB-SubCell"/>
</dbReference>
<evidence type="ECO:0000256" key="3">
    <source>
        <dbReference type="ARBA" id="ARBA00022692"/>
    </source>
</evidence>
<evidence type="ECO:0000256" key="2">
    <source>
        <dbReference type="ARBA" id="ARBA00022475"/>
    </source>
</evidence>
<dbReference type="GO" id="GO:0009055">
    <property type="term" value="F:electron transfer activity"/>
    <property type="evidence" value="ECO:0007669"/>
    <property type="project" value="InterPro"/>
</dbReference>
<feature type="transmembrane region" description="Helical" evidence="6">
    <location>
        <begin position="12"/>
        <end position="33"/>
    </location>
</feature>
<feature type="transmembrane region" description="Helical" evidence="6">
    <location>
        <begin position="45"/>
        <end position="67"/>
    </location>
</feature>
<gene>
    <name evidence="8" type="ORF">D2A34_26015</name>
</gene>
<dbReference type="SUPFAM" id="SSF81342">
    <property type="entry name" value="Transmembrane di-heme cytochromes"/>
    <property type="match status" value="1"/>
</dbReference>
<dbReference type="GO" id="GO:0022904">
    <property type="term" value="P:respiratory electron transport chain"/>
    <property type="evidence" value="ECO:0007669"/>
    <property type="project" value="InterPro"/>
</dbReference>
<feature type="transmembrane region" description="Helical" evidence="6">
    <location>
        <begin position="115"/>
        <end position="139"/>
    </location>
</feature>
<dbReference type="InterPro" id="IPR016174">
    <property type="entry name" value="Di-haem_cyt_TM"/>
</dbReference>
<protein>
    <submittedName>
        <fullName evidence="8">Cytochrome b/b6 domain-containing protein</fullName>
    </submittedName>
</protein>
<feature type="transmembrane region" description="Helical" evidence="6">
    <location>
        <begin position="87"/>
        <end position="109"/>
    </location>
</feature>
<keyword evidence="3 6" id="KW-0812">Transmembrane</keyword>
<evidence type="ECO:0000256" key="5">
    <source>
        <dbReference type="ARBA" id="ARBA00023136"/>
    </source>
</evidence>
<accession>A0A399IG44</accession>
<keyword evidence="4 6" id="KW-1133">Transmembrane helix</keyword>
<feature type="domain" description="Cytochrome b561 bacterial/Ni-hydrogenase" evidence="7">
    <location>
        <begin position="8"/>
        <end position="139"/>
    </location>
</feature>